<evidence type="ECO:0000313" key="2">
    <source>
        <dbReference type="EMBL" id="GHH78959.1"/>
    </source>
</evidence>
<dbReference type="Proteomes" id="UP000617734">
    <property type="component" value="Unassembled WGS sequence"/>
</dbReference>
<accession>A0A919G729</accession>
<dbReference type="AlphaFoldDB" id="A0A919G729"/>
<organism evidence="2 3">
    <name type="scientific">Kitasatospora indigofera</name>
    <dbReference type="NCBI Taxonomy" id="67307"/>
    <lineage>
        <taxon>Bacteria</taxon>
        <taxon>Bacillati</taxon>
        <taxon>Actinomycetota</taxon>
        <taxon>Actinomycetes</taxon>
        <taxon>Kitasatosporales</taxon>
        <taxon>Streptomycetaceae</taxon>
        <taxon>Kitasatospora</taxon>
    </lineage>
</organism>
<dbReference type="GO" id="GO:0003677">
    <property type="term" value="F:DNA binding"/>
    <property type="evidence" value="ECO:0007669"/>
    <property type="project" value="InterPro"/>
</dbReference>
<proteinExistence type="predicted"/>
<sequence>MSAAQHGGALPADPRSLTWARYLAGPLPLKALAAGLDRSRDSVEAELSSLAAAAGVSGRSGVVARYVLAGHLTAENFPPTVVGVMAGLSGEERLLLRLLAGTSSRPAIGMELGIARPTAGKRLAALLDVLGVREDHEAVALGCLAGIVRPADVVPQSAPAVPPAPPEHLRDLVGPVCEALTCGRAMVRVPRCEQPDLATAIAWHTDVGRVLVVVPPGTSWNATVTAFAEQRRERGAVVAVLHRDEAARPAIVTPLDVPQVTAASAVLECVGSTLPATVIVSPRGLEIVAEAYRRAQHLVPYDLIVALDAHLPAVAGRVGRHECCPPGRAILWLSSTPVLTSVDRDQAEGVDPDRTGPLVAKLTPRQSVAAGRMRDYRLMAAALPPGGTRTERLAALVLNLASTQDLSRVVVHCATSVVARRLADEITGSTGPDLQAHVLPQRGGQREQVLRAFALGTGQLQILVTAGQLPAGLDADALVHATANRPVTHTTEMVEAALAPGRPGAGALLAVAADGAEDGQWPALAELTGAFAALDPDLRTALHHAREDRPTEGWDGLTFAVPLADADQQRRARAVSAWADTTIALEMQRTAARSRLVHGVERPDVLSPTGQRLGAWMNRRRHAQRAPTHGLPVPRVGGQPADSRRSVARRP</sequence>
<feature type="region of interest" description="Disordered" evidence="1">
    <location>
        <begin position="621"/>
        <end position="651"/>
    </location>
</feature>
<dbReference type="InterPro" id="IPR016032">
    <property type="entry name" value="Sig_transdc_resp-reg_C-effctor"/>
</dbReference>
<reference evidence="2" key="2">
    <citation type="submission" date="2020-09" db="EMBL/GenBank/DDBJ databases">
        <authorList>
            <person name="Sun Q."/>
            <person name="Ohkuma M."/>
        </authorList>
    </citation>
    <scope>NUCLEOTIDE SEQUENCE</scope>
    <source>
        <strain evidence="2">JCM 4646</strain>
    </source>
</reference>
<dbReference type="SUPFAM" id="SSF46894">
    <property type="entry name" value="C-terminal effector domain of the bipartite response regulators"/>
    <property type="match status" value="1"/>
</dbReference>
<evidence type="ECO:0000313" key="3">
    <source>
        <dbReference type="Proteomes" id="UP000617734"/>
    </source>
</evidence>
<keyword evidence="3" id="KW-1185">Reference proteome</keyword>
<gene>
    <name evidence="2" type="ORF">GCM10018781_55880</name>
</gene>
<dbReference type="InterPro" id="IPR036388">
    <property type="entry name" value="WH-like_DNA-bd_sf"/>
</dbReference>
<dbReference type="GeneID" id="95355943"/>
<protein>
    <submittedName>
        <fullName evidence="2">Uncharacterized protein</fullName>
    </submittedName>
</protein>
<dbReference type="Gene3D" id="1.10.10.10">
    <property type="entry name" value="Winged helix-like DNA-binding domain superfamily/Winged helix DNA-binding domain"/>
    <property type="match status" value="1"/>
</dbReference>
<evidence type="ECO:0000256" key="1">
    <source>
        <dbReference type="SAM" id="MobiDB-lite"/>
    </source>
</evidence>
<dbReference type="GO" id="GO:0006355">
    <property type="term" value="P:regulation of DNA-templated transcription"/>
    <property type="evidence" value="ECO:0007669"/>
    <property type="project" value="InterPro"/>
</dbReference>
<reference evidence="2" key="1">
    <citation type="journal article" date="2014" name="Int. J. Syst. Evol. Microbiol.">
        <title>Complete genome sequence of Corynebacterium casei LMG S-19264T (=DSM 44701T), isolated from a smear-ripened cheese.</title>
        <authorList>
            <consortium name="US DOE Joint Genome Institute (JGI-PGF)"/>
            <person name="Walter F."/>
            <person name="Albersmeier A."/>
            <person name="Kalinowski J."/>
            <person name="Ruckert C."/>
        </authorList>
    </citation>
    <scope>NUCLEOTIDE SEQUENCE</scope>
    <source>
        <strain evidence="2">JCM 4646</strain>
    </source>
</reference>
<name>A0A919G729_9ACTN</name>
<comment type="caution">
    <text evidence="2">The sequence shown here is derived from an EMBL/GenBank/DDBJ whole genome shotgun (WGS) entry which is preliminary data.</text>
</comment>
<dbReference type="EMBL" id="BNBO01000040">
    <property type="protein sequence ID" value="GHH78959.1"/>
    <property type="molecule type" value="Genomic_DNA"/>
</dbReference>
<dbReference type="RefSeq" id="WP_190213689.1">
    <property type="nucleotide sequence ID" value="NZ_BNBO01000040.1"/>
</dbReference>